<protein>
    <recommendedName>
        <fullName evidence="3">SHOCT domain-containing protein</fullName>
    </recommendedName>
</protein>
<evidence type="ECO:0000313" key="5">
    <source>
        <dbReference type="Proteomes" id="UP000007374"/>
    </source>
</evidence>
<dbReference type="eggNOG" id="COG3462">
    <property type="taxonomic scope" value="Bacteria"/>
</dbReference>
<dbReference type="PATRIC" id="fig|1231190.3.peg.1121"/>
<feature type="domain" description="SHOCT" evidence="3">
    <location>
        <begin position="93"/>
        <end position="118"/>
    </location>
</feature>
<dbReference type="Pfam" id="PF09851">
    <property type="entry name" value="SHOCT"/>
    <property type="match status" value="1"/>
</dbReference>
<evidence type="ECO:0000259" key="3">
    <source>
        <dbReference type="Pfam" id="PF09851"/>
    </source>
</evidence>
<evidence type="ECO:0000256" key="1">
    <source>
        <dbReference type="SAM" id="Phobius"/>
    </source>
</evidence>
<feature type="signal peptide" evidence="2">
    <location>
        <begin position="1"/>
        <end position="27"/>
    </location>
</feature>
<name>K2NVQ5_9HYPH</name>
<sequence>MISCLQLVSRALALLALLLSGVTTALAQSGPADRYYHGPGMMWDGGYGSGFGMIFGLLFMLILLAALVVAVVLVLRALGLFGAPASTDNNDKALDILKERFARGEIDAEEFDQRKRLLSN</sequence>
<dbReference type="RefSeq" id="WP_009449622.1">
    <property type="nucleotide sequence ID" value="NZ_AMSI01000003.1"/>
</dbReference>
<dbReference type="InterPro" id="IPR033788">
    <property type="entry name" value="VbhA-like"/>
</dbReference>
<keyword evidence="1" id="KW-0812">Transmembrane</keyword>
<dbReference type="InterPro" id="IPR018649">
    <property type="entry name" value="SHOCT"/>
</dbReference>
<evidence type="ECO:0000313" key="4">
    <source>
        <dbReference type="EMBL" id="EKF43430.1"/>
    </source>
</evidence>
<feature type="transmembrane region" description="Helical" evidence="1">
    <location>
        <begin position="51"/>
        <end position="75"/>
    </location>
</feature>
<keyword evidence="1" id="KW-1133">Transmembrane helix</keyword>
<evidence type="ECO:0000256" key="2">
    <source>
        <dbReference type="SAM" id="SignalP"/>
    </source>
</evidence>
<keyword evidence="5" id="KW-1185">Reference proteome</keyword>
<reference evidence="4 5" key="1">
    <citation type="journal article" date="2012" name="J. Bacteriol.">
        <title>Genome Sequence of Nitratireductor indicus Type Strain C115.</title>
        <authorList>
            <person name="Lai Q."/>
            <person name="Li G."/>
            <person name="Yu Z."/>
            <person name="Shao Z."/>
        </authorList>
    </citation>
    <scope>NUCLEOTIDE SEQUENCE [LARGE SCALE GENOMIC DNA]</scope>
    <source>
        <strain evidence="4 5">C115</strain>
    </source>
</reference>
<dbReference type="EMBL" id="AMSI01000003">
    <property type="protein sequence ID" value="EKF43430.1"/>
    <property type="molecule type" value="Genomic_DNA"/>
</dbReference>
<gene>
    <name evidence="4" type="ORF">NA8A_05343</name>
</gene>
<dbReference type="CDD" id="cd11586">
    <property type="entry name" value="VbhA_like"/>
    <property type="match status" value="1"/>
</dbReference>
<keyword evidence="1" id="KW-0472">Membrane</keyword>
<dbReference type="Proteomes" id="UP000007374">
    <property type="component" value="Unassembled WGS sequence"/>
</dbReference>
<proteinExistence type="predicted"/>
<organism evidence="4 5">
    <name type="scientific">Nitratireductor indicus C115</name>
    <dbReference type="NCBI Taxonomy" id="1231190"/>
    <lineage>
        <taxon>Bacteria</taxon>
        <taxon>Pseudomonadati</taxon>
        <taxon>Pseudomonadota</taxon>
        <taxon>Alphaproteobacteria</taxon>
        <taxon>Hyphomicrobiales</taxon>
        <taxon>Phyllobacteriaceae</taxon>
        <taxon>Nitratireductor</taxon>
    </lineage>
</organism>
<dbReference type="AlphaFoldDB" id="K2NVQ5"/>
<comment type="caution">
    <text evidence="4">The sequence shown here is derived from an EMBL/GenBank/DDBJ whole genome shotgun (WGS) entry which is preliminary data.</text>
</comment>
<feature type="chain" id="PRO_5003862457" description="SHOCT domain-containing protein" evidence="2">
    <location>
        <begin position="28"/>
        <end position="120"/>
    </location>
</feature>
<dbReference type="STRING" id="721133.SAMN05216176_101236"/>
<accession>K2NVQ5</accession>
<keyword evidence="2" id="KW-0732">Signal</keyword>